<dbReference type="AlphaFoldDB" id="A0A9Q0INK8"/>
<feature type="compositionally biased region" description="Basic and acidic residues" evidence="4">
    <location>
        <begin position="533"/>
        <end position="542"/>
    </location>
</feature>
<dbReference type="GO" id="GO:0000976">
    <property type="term" value="F:transcription cis-regulatory region binding"/>
    <property type="evidence" value="ECO:0007669"/>
    <property type="project" value="TreeGrafter"/>
</dbReference>
<dbReference type="GO" id="GO:0005634">
    <property type="term" value="C:nucleus"/>
    <property type="evidence" value="ECO:0007669"/>
    <property type="project" value="TreeGrafter"/>
</dbReference>
<keyword evidence="2" id="KW-0804">Transcription</keyword>
<feature type="region of interest" description="Disordered" evidence="4">
    <location>
        <begin position="1"/>
        <end position="20"/>
    </location>
</feature>
<dbReference type="GO" id="GO:0006357">
    <property type="term" value="P:regulation of transcription by RNA polymerase II"/>
    <property type="evidence" value="ECO:0007669"/>
    <property type="project" value="TreeGrafter"/>
</dbReference>
<evidence type="ECO:0000313" key="7">
    <source>
        <dbReference type="Proteomes" id="UP001148018"/>
    </source>
</evidence>
<name>A0A9Q0INK8_9TELE</name>
<protein>
    <recommendedName>
        <fullName evidence="5">ARID domain-containing protein</fullName>
    </recommendedName>
</protein>
<feature type="compositionally biased region" description="Basic and acidic residues" evidence="4">
    <location>
        <begin position="390"/>
        <end position="401"/>
    </location>
</feature>
<sequence length="557" mass="62110">MASGGTQEEPTVKELKDQDEMSEETFLKDLYLFMKKRDTPIDRIPHLGFKQIDLFVMYKTVKDLGGYHQVTTHQLWKQVYNTLGGNPRSTSAATCTRRHYEKLLLPYESFVKGGNLRAALPPLKRLHCDDLVQEGGVHRPMKRRLVPFARHHQPPHNISDAQLRVMSLPMHYPQYYHHHPSYPVLSPFGPMPPSVQGPPPRPVEGPQQPLEHLRYLAKQYKSSSGLMEPLNLSIRIPQEDFCESPASSFAPPSSSSTNKNPKFLNKPSPLYPACRDRTRDEGPCVKPDPDDARYPGAPPPYSSLSSREDSVLNLKTVPATLVTGSPPTTTAAASSLPAQHRRTPPGVPDPSASPKADSSPPGYSCWDKREEREQSPRWDPYGLSARLPSLKREDANGRKMEIQIPLPRTQRGHPIHRDPQDGSPQREKEATQSPASADGLMGLCDPYCPAPGYLRHPATPANFLKEIYGSVLAADFQRPRHRTQEEAFGRDPNGQGRPLPLRPRGSPPPVVRQDFWRSTQRAAQASGDSTRPSGEDAAGKLTNEEILKLKRIISCSP</sequence>
<dbReference type="InterPro" id="IPR036431">
    <property type="entry name" value="ARID_dom_sf"/>
</dbReference>
<dbReference type="CDD" id="cd16869">
    <property type="entry name" value="ARID_ARID5"/>
    <property type="match status" value="1"/>
</dbReference>
<evidence type="ECO:0000256" key="1">
    <source>
        <dbReference type="ARBA" id="ARBA00023015"/>
    </source>
</evidence>
<comment type="caution">
    <text evidence="6">The sequence shown here is derived from an EMBL/GenBank/DDBJ whole genome shotgun (WGS) entry which is preliminary data.</text>
</comment>
<dbReference type="SMART" id="SM00501">
    <property type="entry name" value="BRIGHT"/>
    <property type="match status" value="1"/>
</dbReference>
<reference evidence="6" key="1">
    <citation type="submission" date="2022-07" db="EMBL/GenBank/DDBJ databases">
        <title>Chromosome-level genome of Muraenolepis orangiensis.</title>
        <authorList>
            <person name="Kim J."/>
        </authorList>
    </citation>
    <scope>NUCLEOTIDE SEQUENCE</scope>
    <source>
        <strain evidence="6">KU_S4_2022</strain>
        <tissue evidence="6">Muscle</tissue>
    </source>
</reference>
<feature type="compositionally biased region" description="Basic and acidic residues" evidence="4">
    <location>
        <begin position="10"/>
        <end position="19"/>
    </location>
</feature>
<evidence type="ECO:0000256" key="2">
    <source>
        <dbReference type="ARBA" id="ARBA00023163"/>
    </source>
</evidence>
<organism evidence="6 7">
    <name type="scientific">Muraenolepis orangiensis</name>
    <name type="common">Patagonian moray cod</name>
    <dbReference type="NCBI Taxonomy" id="630683"/>
    <lineage>
        <taxon>Eukaryota</taxon>
        <taxon>Metazoa</taxon>
        <taxon>Chordata</taxon>
        <taxon>Craniata</taxon>
        <taxon>Vertebrata</taxon>
        <taxon>Euteleostomi</taxon>
        <taxon>Actinopterygii</taxon>
        <taxon>Neopterygii</taxon>
        <taxon>Teleostei</taxon>
        <taxon>Neoteleostei</taxon>
        <taxon>Acanthomorphata</taxon>
        <taxon>Zeiogadaria</taxon>
        <taxon>Gadariae</taxon>
        <taxon>Gadiformes</taxon>
        <taxon>Muraenolepidoidei</taxon>
        <taxon>Muraenolepididae</taxon>
        <taxon>Muraenolepis</taxon>
    </lineage>
</organism>
<dbReference type="InterPro" id="IPR001606">
    <property type="entry name" value="ARID_dom"/>
</dbReference>
<dbReference type="OrthoDB" id="1938591at2759"/>
<proteinExistence type="predicted"/>
<dbReference type="EMBL" id="JANIIK010000043">
    <property type="protein sequence ID" value="KAJ3605094.1"/>
    <property type="molecule type" value="Genomic_DNA"/>
</dbReference>
<dbReference type="PANTHER" id="PTHR13964:SF25">
    <property type="entry name" value="AT-RICH INTERACTIVE DOMAIN-CONTAINING PROTEIN 5A"/>
    <property type="match status" value="1"/>
</dbReference>
<dbReference type="PROSITE" id="PS51011">
    <property type="entry name" value="ARID"/>
    <property type="match status" value="1"/>
</dbReference>
<feature type="compositionally biased region" description="Basic and acidic residues" evidence="4">
    <location>
        <begin position="415"/>
        <end position="430"/>
    </location>
</feature>
<feature type="compositionally biased region" description="Low complexity" evidence="4">
    <location>
        <begin position="244"/>
        <end position="256"/>
    </location>
</feature>
<dbReference type="PANTHER" id="PTHR13964">
    <property type="entry name" value="RBP-RELATED"/>
    <property type="match status" value="1"/>
</dbReference>
<feature type="compositionally biased region" description="Polar residues" evidence="4">
    <location>
        <begin position="516"/>
        <end position="532"/>
    </location>
</feature>
<feature type="compositionally biased region" description="Basic and acidic residues" evidence="4">
    <location>
        <begin position="366"/>
        <end position="376"/>
    </location>
</feature>
<dbReference type="FunFam" id="1.10.150.60:FF:000015">
    <property type="entry name" value="AT-rich interactive domain-containing protein 5B"/>
    <property type="match status" value="1"/>
</dbReference>
<dbReference type="Pfam" id="PF01388">
    <property type="entry name" value="ARID"/>
    <property type="match status" value="1"/>
</dbReference>
<dbReference type="InterPro" id="IPR051232">
    <property type="entry name" value="ARID/SWI1_ChromRemod"/>
</dbReference>
<gene>
    <name evidence="6" type="ORF">NHX12_027144</name>
</gene>
<accession>A0A9Q0INK8</accession>
<feature type="compositionally biased region" description="Basic and acidic residues" evidence="4">
    <location>
        <begin position="274"/>
        <end position="293"/>
    </location>
</feature>
<keyword evidence="7" id="KW-1185">Reference proteome</keyword>
<feature type="region of interest" description="Disordered" evidence="4">
    <location>
        <begin position="243"/>
        <end position="438"/>
    </location>
</feature>
<evidence type="ECO:0000313" key="6">
    <source>
        <dbReference type="EMBL" id="KAJ3605094.1"/>
    </source>
</evidence>
<feature type="domain" description="ARID" evidence="5">
    <location>
        <begin position="20"/>
        <end position="112"/>
    </location>
</feature>
<dbReference type="Gene3D" id="1.10.150.60">
    <property type="entry name" value="ARID DNA-binding domain"/>
    <property type="match status" value="1"/>
</dbReference>
<feature type="compositionally biased region" description="Low complexity" evidence="4">
    <location>
        <begin position="349"/>
        <end position="361"/>
    </location>
</feature>
<keyword evidence="3" id="KW-0539">Nucleus</keyword>
<evidence type="ECO:0000259" key="5">
    <source>
        <dbReference type="PROSITE" id="PS51011"/>
    </source>
</evidence>
<feature type="region of interest" description="Disordered" evidence="4">
    <location>
        <begin position="478"/>
        <end position="542"/>
    </location>
</feature>
<dbReference type="SUPFAM" id="SSF46774">
    <property type="entry name" value="ARID-like"/>
    <property type="match status" value="1"/>
</dbReference>
<dbReference type="Proteomes" id="UP001148018">
    <property type="component" value="Unassembled WGS sequence"/>
</dbReference>
<evidence type="ECO:0000256" key="4">
    <source>
        <dbReference type="SAM" id="MobiDB-lite"/>
    </source>
</evidence>
<dbReference type="SMART" id="SM01014">
    <property type="entry name" value="ARID"/>
    <property type="match status" value="1"/>
</dbReference>
<feature type="compositionally biased region" description="Low complexity" evidence="4">
    <location>
        <begin position="325"/>
        <end position="338"/>
    </location>
</feature>
<keyword evidence="1" id="KW-0805">Transcription regulation</keyword>
<evidence type="ECO:0000256" key="3">
    <source>
        <dbReference type="ARBA" id="ARBA00023242"/>
    </source>
</evidence>